<dbReference type="PANTHER" id="PTHR45725">
    <property type="entry name" value="FORMIN HOMOLOGY 2 FAMILY MEMBER"/>
    <property type="match status" value="1"/>
</dbReference>
<evidence type="ECO:0000313" key="2">
    <source>
        <dbReference type="EMBL" id="BFF97385.1"/>
    </source>
</evidence>
<dbReference type="GO" id="GO:0051015">
    <property type="term" value="F:actin filament binding"/>
    <property type="evidence" value="ECO:0007669"/>
    <property type="project" value="TreeGrafter"/>
</dbReference>
<feature type="region of interest" description="Disordered" evidence="1">
    <location>
        <begin position="548"/>
        <end position="578"/>
    </location>
</feature>
<evidence type="ECO:0000256" key="1">
    <source>
        <dbReference type="SAM" id="MobiDB-lite"/>
    </source>
</evidence>
<dbReference type="GO" id="GO:0030041">
    <property type="term" value="P:actin filament polymerization"/>
    <property type="evidence" value="ECO:0007669"/>
    <property type="project" value="TreeGrafter"/>
</dbReference>
<dbReference type="GO" id="GO:0070060">
    <property type="term" value="P:'de novo' actin filament nucleation"/>
    <property type="evidence" value="ECO:0007669"/>
    <property type="project" value="TreeGrafter"/>
</dbReference>
<gene>
    <name evidence="2" type="ORF">DMAD_05812</name>
</gene>
<keyword evidence="3" id="KW-1185">Reference proteome</keyword>
<feature type="region of interest" description="Disordered" evidence="1">
    <location>
        <begin position="155"/>
        <end position="178"/>
    </location>
</feature>
<reference evidence="2 3" key="1">
    <citation type="submission" date="2024-02" db="EMBL/GenBank/DDBJ databases">
        <title>A chromosome-level genome assembly of Drosophila madeirensis, a fruit fly species endemic to Madeira island.</title>
        <authorList>
            <person name="Tomihara K."/>
            <person name="Llopart A."/>
            <person name="Yamamoto D."/>
        </authorList>
    </citation>
    <scope>NUCLEOTIDE SEQUENCE [LARGE SCALE GENOMIC DNA]</scope>
    <source>
        <strain evidence="2 3">RF1</strain>
    </source>
</reference>
<dbReference type="GO" id="GO:0005522">
    <property type="term" value="F:profilin binding"/>
    <property type="evidence" value="ECO:0007669"/>
    <property type="project" value="TreeGrafter"/>
</dbReference>
<dbReference type="InterPro" id="IPR051425">
    <property type="entry name" value="Formin_Homology"/>
</dbReference>
<dbReference type="Proteomes" id="UP001500889">
    <property type="component" value="Chromosome J"/>
</dbReference>
<evidence type="ECO:0000313" key="3">
    <source>
        <dbReference type="Proteomes" id="UP001500889"/>
    </source>
</evidence>
<protein>
    <submittedName>
        <fullName evidence="2">Uncharacterized protein</fullName>
    </submittedName>
</protein>
<dbReference type="EMBL" id="AP029265">
    <property type="protein sequence ID" value="BFF97385.1"/>
    <property type="molecule type" value="Genomic_DNA"/>
</dbReference>
<organism evidence="2 3">
    <name type="scientific">Drosophila madeirensis</name>
    <name type="common">Fruit fly</name>
    <dbReference type="NCBI Taxonomy" id="30013"/>
    <lineage>
        <taxon>Eukaryota</taxon>
        <taxon>Metazoa</taxon>
        <taxon>Ecdysozoa</taxon>
        <taxon>Arthropoda</taxon>
        <taxon>Hexapoda</taxon>
        <taxon>Insecta</taxon>
        <taxon>Pterygota</taxon>
        <taxon>Neoptera</taxon>
        <taxon>Endopterygota</taxon>
        <taxon>Diptera</taxon>
        <taxon>Brachycera</taxon>
        <taxon>Muscomorpha</taxon>
        <taxon>Ephydroidea</taxon>
        <taxon>Drosophilidae</taxon>
        <taxon>Drosophila</taxon>
        <taxon>Sophophora</taxon>
    </lineage>
</organism>
<dbReference type="PANTHER" id="PTHR45725:SF1">
    <property type="entry name" value="DISHEVELLED ASSOCIATED ACTIVATOR OF MORPHOGENESIS, ISOFORM D"/>
    <property type="match status" value="1"/>
</dbReference>
<proteinExistence type="predicted"/>
<accession>A0AAU9FPU6</accession>
<sequence length="853" mass="90449">MSCISSNFSSFFLNSLNDPSEFSKYLSNGELKCTQFEEFQVFGCGAGASSGQQPSLQQQQLQQQQQHLQYSHTHLSNGCGTDFSYEAAAAAASSSLSSHMQRETCLSGAAVAGSSGSGNPTTTSSSHSHTAAAAFVAAEAGVAAAPTSAAALAGAAGGSVAGPSPGSNRWPTAVATPNGGSVSVPQHFDGSFEFIKYLRHSTDFTPGTASATPSDSSTVAAAAASEKSGAKGPGVTLAAVAGAGTPPPPAQSPVASAGLLDLDTSTSQKSRSASRKVAALLSSVSRASNSLVDTSTSALDVFDHDSKQTIFDLQHMASNGSSNSNESSLELLAFPNSHLNASNSNTSSEGAACGSAGEFGGILTGASSSSTASSSSHAPKLLGSFVIKENFEVHPSHKVEEGIFQHMNKLPSKKKDTLKQLGVRFTGQMTLTDKSIVVENFIKFCEEYEIKDHRPWLSLNQCGLNKPEQIKFARYLGQGLPTFTLFCIYSNYKNLFCTKRTEIYTKDGYNLPYILDKTKRFLANTTADLKNMAAANDGSLEFAAANSSSSSSTSASASTSTSTNLINSNSNSSSSSGTVNLSAAVAANANSNYVTAPPPLPPLPPTMDPRYVCGAPPTPGLLPPPALGPPPRSLEQMIIYENFEVHETHRIEDGVCTHISRLPPKKQELLKQFGIQSSGQQCLSNYEKYILIENFIKFCNEYQISDHRPFLDFHESALSKCEQLKFVRYLGQGLSNLTLNKIYVAFKDLLGNGRPDKAGMESYNLDVLLKKKRKNLYNRMHAAAPSIDLTVYDSVQHPQAQPHPHTHHSALSTPRPHHAFAALNVATQRSEVCNDSTPAGLQYSYAGNGNGPR</sequence>
<name>A0AAU9FPU6_DROMD</name>
<dbReference type="GO" id="GO:0015629">
    <property type="term" value="C:actin cytoskeleton"/>
    <property type="evidence" value="ECO:0007669"/>
    <property type="project" value="TreeGrafter"/>
</dbReference>
<dbReference type="AlphaFoldDB" id="A0AAU9FPU6"/>